<dbReference type="InterPro" id="IPR036280">
    <property type="entry name" value="Multihaem_cyt_sf"/>
</dbReference>
<keyword evidence="1" id="KW-0732">Signal</keyword>
<keyword evidence="4" id="KW-1185">Reference proteome</keyword>
<name>A0A238LCF6_9RHOB</name>
<sequence length="392" mass="41836">MRTPTLSTVLSIGLAIGLSATFVASTSLGQSTSTEETGDDGTIPFALPQSGPFTPAEIGIENNQAITDWFRSSHANAAAEAFSHWDDEGEIQASCATCHSGEGFRDFHGLDGTEAGVIDGTINVGGVVDCGTCHNAGLAEVREVTFPSGVVHPVQGVEASCLTCHQGRSAGVDVVNAIADLDVDTPDPSLRFINPHYATAAATWLGGYGAAGYHLPDREYSGRFFHARPVASCNSCHEPHTLEIEFEPCLTCHQADSPQDIRIARQSYDGSGNTSVGIKSDIDANAAMLLSMIEDYTDEVVGIPVIYDGARYPYFFADANNDGVVDTSDGRPVAYADWTPRSLRSAFNWKLVTADPGNYAHNPHYALELLYDSIEDLSGPLAIDMDDLNLLR</sequence>
<accession>A0A238LCF6</accession>
<gene>
    <name evidence="3" type="ORF">LOM8899_01441</name>
</gene>
<dbReference type="Pfam" id="PF14522">
    <property type="entry name" value="Cytochrome_C7"/>
    <property type="match status" value="1"/>
</dbReference>
<evidence type="ECO:0000313" key="3">
    <source>
        <dbReference type="EMBL" id="SMY07308.1"/>
    </source>
</evidence>
<evidence type="ECO:0000256" key="1">
    <source>
        <dbReference type="SAM" id="SignalP"/>
    </source>
</evidence>
<organism evidence="3 4">
    <name type="scientific">Flavimaricola marinus</name>
    <dbReference type="NCBI Taxonomy" id="1819565"/>
    <lineage>
        <taxon>Bacteria</taxon>
        <taxon>Pseudomonadati</taxon>
        <taxon>Pseudomonadota</taxon>
        <taxon>Alphaproteobacteria</taxon>
        <taxon>Rhodobacterales</taxon>
        <taxon>Paracoccaceae</taxon>
        <taxon>Flavimaricola</taxon>
    </lineage>
</organism>
<dbReference type="EMBL" id="FXZK01000002">
    <property type="protein sequence ID" value="SMY07308.1"/>
    <property type="molecule type" value="Genomic_DNA"/>
</dbReference>
<feature type="domain" description="Cytochrome c7-like" evidence="2">
    <location>
        <begin position="81"/>
        <end position="166"/>
    </location>
</feature>
<dbReference type="RefSeq" id="WP_245820467.1">
    <property type="nucleotide sequence ID" value="NZ_FXZK01000002.1"/>
</dbReference>
<dbReference type="InterPro" id="IPR029467">
    <property type="entry name" value="Cyt_c7-like"/>
</dbReference>
<evidence type="ECO:0000313" key="4">
    <source>
        <dbReference type="Proteomes" id="UP000201613"/>
    </source>
</evidence>
<reference evidence="3 4" key="1">
    <citation type="submission" date="2017-05" db="EMBL/GenBank/DDBJ databases">
        <authorList>
            <person name="Song R."/>
            <person name="Chenine A.L."/>
            <person name="Ruprecht R.M."/>
        </authorList>
    </citation>
    <scope>NUCLEOTIDE SEQUENCE [LARGE SCALE GENOMIC DNA]</scope>
    <source>
        <strain evidence="3 4">CECT 8899</strain>
    </source>
</reference>
<feature type="signal peptide" evidence="1">
    <location>
        <begin position="1"/>
        <end position="29"/>
    </location>
</feature>
<protein>
    <submittedName>
        <fullName evidence="3">Class III cytochrome C family protein</fullName>
    </submittedName>
</protein>
<proteinExistence type="predicted"/>
<dbReference type="CDD" id="cd08168">
    <property type="entry name" value="Cytochrom_C3"/>
    <property type="match status" value="1"/>
</dbReference>
<feature type="chain" id="PRO_5012805446" evidence="1">
    <location>
        <begin position="30"/>
        <end position="392"/>
    </location>
</feature>
<evidence type="ECO:0000259" key="2">
    <source>
        <dbReference type="Pfam" id="PF14522"/>
    </source>
</evidence>
<dbReference type="Gene3D" id="1.10.1130.10">
    <property type="entry name" value="Flavocytochrome C3, Chain A"/>
    <property type="match status" value="1"/>
</dbReference>
<dbReference type="AlphaFoldDB" id="A0A238LCF6"/>
<dbReference type="SUPFAM" id="SSF48695">
    <property type="entry name" value="Multiheme cytochromes"/>
    <property type="match status" value="1"/>
</dbReference>
<dbReference type="Proteomes" id="UP000201613">
    <property type="component" value="Unassembled WGS sequence"/>
</dbReference>